<dbReference type="NCBIfam" id="NF037995">
    <property type="entry name" value="TRAP_S1"/>
    <property type="match status" value="1"/>
</dbReference>
<dbReference type="GO" id="GO:0055085">
    <property type="term" value="P:transmembrane transport"/>
    <property type="evidence" value="ECO:0007669"/>
    <property type="project" value="InterPro"/>
</dbReference>
<gene>
    <name evidence="2" type="ORF">KCX82_06230</name>
</gene>
<evidence type="ECO:0000256" key="1">
    <source>
        <dbReference type="ARBA" id="ARBA00022729"/>
    </source>
</evidence>
<evidence type="ECO:0000313" key="3">
    <source>
        <dbReference type="Proteomes" id="UP000675664"/>
    </source>
</evidence>
<reference evidence="2" key="2">
    <citation type="submission" date="2021-04" db="EMBL/GenBank/DDBJ databases">
        <authorList>
            <person name="Liu J."/>
        </authorList>
    </citation>
    <scope>NUCLEOTIDE SEQUENCE</scope>
    <source>
        <strain evidence="2">BAD-6</strain>
    </source>
</reference>
<organism evidence="2 3">
    <name type="scientific">Sinanaerobacter chloroacetimidivorans</name>
    <dbReference type="NCBI Taxonomy" id="2818044"/>
    <lineage>
        <taxon>Bacteria</taxon>
        <taxon>Bacillati</taxon>
        <taxon>Bacillota</taxon>
        <taxon>Clostridia</taxon>
        <taxon>Peptostreptococcales</taxon>
        <taxon>Anaerovoracaceae</taxon>
        <taxon>Sinanaerobacter</taxon>
    </lineage>
</organism>
<dbReference type="Proteomes" id="UP000675664">
    <property type="component" value="Unassembled WGS sequence"/>
</dbReference>
<dbReference type="Pfam" id="PF03480">
    <property type="entry name" value="DctP"/>
    <property type="match status" value="1"/>
</dbReference>
<sequence>MKKKVFQYINLLLIICLIIMTAVGCGGKDAQSSGGERETITLKIGGGHMVNGMAYTQVAQEFFQAEISKRCAEETNYDVEWIEAYGGTIAKLPEGLTACQNGLLDVLVNSYAFENAKLFLMNMNYYVPFSSTDPTIVTKASRMVMDEYADVYEDLWATYNQKFLALGPTGAYELITNFPVNSLADLKGHKIAAAGANLPWLEGTGAIPVQSNLNEAYTSIQTGVYDGWIMWPDASYRYKLHEVAPYFTAIGFGADAIQGISINLDVWNSLPEEVQAIMEEVAAEYEVKSAEAAKELDVTSLEAMQKEGLTICEMPKEDIEKWAAGLPNIPQVRASEAEGMGFPGIEIWNAYIDAQKQLGHTFARDWIVQ</sequence>
<reference evidence="2" key="1">
    <citation type="submission" date="2021-04" db="EMBL/GenBank/DDBJ databases">
        <title>Sinoanaerobacter chloroacetimidivorans sp. nov., an obligate anaerobic bacterium isolated from anaerobic sludge.</title>
        <authorList>
            <person name="Bao Y."/>
        </authorList>
    </citation>
    <scope>NUCLEOTIDE SEQUENCE</scope>
    <source>
        <strain evidence="2">BAD-6</strain>
    </source>
</reference>
<dbReference type="PROSITE" id="PS51257">
    <property type="entry name" value="PROKAR_LIPOPROTEIN"/>
    <property type="match status" value="1"/>
</dbReference>
<dbReference type="EMBL" id="JAGSND010000003">
    <property type="protein sequence ID" value="MBR0597460.1"/>
    <property type="molecule type" value="Genomic_DNA"/>
</dbReference>
<dbReference type="Gene3D" id="3.40.190.170">
    <property type="entry name" value="Bacterial extracellular solute-binding protein, family 7"/>
    <property type="match status" value="1"/>
</dbReference>
<dbReference type="SUPFAM" id="SSF53850">
    <property type="entry name" value="Periplasmic binding protein-like II"/>
    <property type="match status" value="1"/>
</dbReference>
<dbReference type="CDD" id="cd13666">
    <property type="entry name" value="PBP2_TRAP_DctP_like_1"/>
    <property type="match status" value="1"/>
</dbReference>
<dbReference type="PANTHER" id="PTHR33376:SF5">
    <property type="entry name" value="EXTRACYTOPLASMIC SOLUTE RECEPTOR PROTEIN"/>
    <property type="match status" value="1"/>
</dbReference>
<protein>
    <submittedName>
        <fullName evidence="2">C4-dicarboxylate TRAP transporter substrate-binding protein</fullName>
    </submittedName>
</protein>
<dbReference type="PANTHER" id="PTHR33376">
    <property type="match status" value="1"/>
</dbReference>
<accession>A0A8J8B2Q0</accession>
<keyword evidence="3" id="KW-1185">Reference proteome</keyword>
<evidence type="ECO:0000313" key="2">
    <source>
        <dbReference type="EMBL" id="MBR0597460.1"/>
    </source>
</evidence>
<keyword evidence="1" id="KW-0732">Signal</keyword>
<dbReference type="InterPro" id="IPR018389">
    <property type="entry name" value="DctP_fam"/>
</dbReference>
<comment type="caution">
    <text evidence="2">The sequence shown here is derived from an EMBL/GenBank/DDBJ whole genome shotgun (WGS) entry which is preliminary data.</text>
</comment>
<dbReference type="RefSeq" id="WP_227017591.1">
    <property type="nucleotide sequence ID" value="NZ_JAGSND010000003.1"/>
</dbReference>
<name>A0A8J8B2Q0_9FIRM</name>
<dbReference type="AlphaFoldDB" id="A0A8J8B2Q0"/>
<proteinExistence type="predicted"/>
<dbReference type="InterPro" id="IPR038404">
    <property type="entry name" value="TRAP_DctP_sf"/>
</dbReference>